<name>A0A4Q1K6Y5_9FLAO</name>
<dbReference type="GO" id="GO:0009307">
    <property type="term" value="P:DNA restriction-modification system"/>
    <property type="evidence" value="ECO:0007669"/>
    <property type="project" value="UniProtKB-KW"/>
</dbReference>
<proteinExistence type="predicted"/>
<organism evidence="2 3">
    <name type="scientific">Flavobacterium stagni</name>
    <dbReference type="NCBI Taxonomy" id="2506421"/>
    <lineage>
        <taxon>Bacteria</taxon>
        <taxon>Pseudomonadati</taxon>
        <taxon>Bacteroidota</taxon>
        <taxon>Flavobacteriia</taxon>
        <taxon>Flavobacteriales</taxon>
        <taxon>Flavobacteriaceae</taxon>
        <taxon>Flavobacterium</taxon>
    </lineage>
</organism>
<keyword evidence="2" id="KW-0255">Endonuclease</keyword>
<gene>
    <name evidence="2" type="ORF">EQG61_11490</name>
</gene>
<keyword evidence="2" id="KW-0540">Nuclease</keyword>
<dbReference type="InterPro" id="IPR017035">
    <property type="entry name" value="UCP035009_HsdR_All3000-type"/>
</dbReference>
<feature type="domain" description="Type I restriction enzyme R protein N-terminal" evidence="1">
    <location>
        <begin position="24"/>
        <end position="126"/>
    </location>
</feature>
<dbReference type="AlphaFoldDB" id="A0A4Q1K6Y5"/>
<protein>
    <submittedName>
        <fullName evidence="2">Restriction endonuclease</fullName>
    </submittedName>
</protein>
<dbReference type="GO" id="GO:0003677">
    <property type="term" value="F:DNA binding"/>
    <property type="evidence" value="ECO:0007669"/>
    <property type="project" value="UniProtKB-KW"/>
</dbReference>
<sequence>MELHAPLRQLAEKIELLKDKIETEESTKHAFVLPFINALGYDTFNPLEVVPEYVADLGIKKGEKVDYAIMQEGEPILIIECKHWKEKLSVHGSQLFRYFHVSKTRFALLTNGIHYQFFTDLDEKNKMDERPFLEFDITNLRDSLFHEIAKFHKSNFDVNKILDNASALKYIKEIRKQIDAEIESPSPEFVRLFASRIHSGRMTEKVMEEFRDLVQKAFGQLIGERINERLQSALHKEVILQEKDQLDEPEVTKVTTTEEELEGYRIVVAILRRKLPPSRIVHRDTQSYFGILLDDNNRKPICRLHFNGGKKYIGLFDADKNEQRHLIESVADIYGFEEVLLSTLSMYE</sequence>
<dbReference type="OrthoDB" id="9148007at2"/>
<dbReference type="Proteomes" id="UP000289857">
    <property type="component" value="Unassembled WGS sequence"/>
</dbReference>
<accession>A0A4Q1K6Y5</accession>
<dbReference type="PIRSF" id="PIRSF035009">
    <property type="entry name" value="UCP035009_HSDR_N"/>
    <property type="match status" value="1"/>
</dbReference>
<keyword evidence="2" id="KW-0378">Hydrolase</keyword>
<dbReference type="GO" id="GO:0005524">
    <property type="term" value="F:ATP binding"/>
    <property type="evidence" value="ECO:0007669"/>
    <property type="project" value="UniProtKB-KW"/>
</dbReference>
<evidence type="ECO:0000259" key="1">
    <source>
        <dbReference type="Pfam" id="PF13588"/>
    </source>
</evidence>
<dbReference type="Gene3D" id="3.90.1570.30">
    <property type="match status" value="1"/>
</dbReference>
<dbReference type="EMBL" id="SBKN01000007">
    <property type="protein sequence ID" value="RXR21627.1"/>
    <property type="molecule type" value="Genomic_DNA"/>
</dbReference>
<evidence type="ECO:0000313" key="3">
    <source>
        <dbReference type="Proteomes" id="UP000289857"/>
    </source>
</evidence>
<comment type="caution">
    <text evidence="2">The sequence shown here is derived from an EMBL/GenBank/DDBJ whole genome shotgun (WGS) entry which is preliminary data.</text>
</comment>
<dbReference type="RefSeq" id="WP_129462087.1">
    <property type="nucleotide sequence ID" value="NZ_SBKN01000007.1"/>
</dbReference>
<keyword evidence="3" id="KW-1185">Reference proteome</keyword>
<evidence type="ECO:0000313" key="2">
    <source>
        <dbReference type="EMBL" id="RXR21627.1"/>
    </source>
</evidence>
<dbReference type="Pfam" id="PF13588">
    <property type="entry name" value="HSDR_N_2"/>
    <property type="match status" value="1"/>
</dbReference>
<reference evidence="3" key="1">
    <citation type="submission" date="2019-01" db="EMBL/GenBank/DDBJ databases">
        <title>Cytophagaceae bacterium strain CAR-16.</title>
        <authorList>
            <person name="Chen W.-M."/>
        </authorList>
    </citation>
    <scope>NUCLEOTIDE SEQUENCE [LARGE SCALE GENOMIC DNA]</scope>
    <source>
        <strain evidence="3">WWJ-16</strain>
    </source>
</reference>
<dbReference type="InterPro" id="IPR029464">
    <property type="entry name" value="HSDR_N"/>
</dbReference>
<dbReference type="GO" id="GO:0009035">
    <property type="term" value="F:type I site-specific deoxyribonuclease activity"/>
    <property type="evidence" value="ECO:0007669"/>
    <property type="project" value="UniProtKB-EC"/>
</dbReference>